<reference evidence="9 10" key="1">
    <citation type="submission" date="2015-04" db="EMBL/GenBank/DDBJ databases">
        <title>Taxonomic description and genome sequence of Bacillus campisalis sp. nov., a novel member of the genus Bacillus isolated from solar saltern.</title>
        <authorList>
            <person name="Mathan Kumar R."/>
            <person name="Kaur G."/>
            <person name="Kumar A."/>
            <person name="Singh N.K."/>
            <person name="Kaur N."/>
            <person name="Kumar N."/>
            <person name="Mayilraj S."/>
        </authorList>
    </citation>
    <scope>NUCLEOTIDE SEQUENCE [LARGE SCALE GENOMIC DNA]</scope>
    <source>
        <strain evidence="9 10">SA2-6</strain>
    </source>
</reference>
<keyword evidence="10" id="KW-1185">Reference proteome</keyword>
<dbReference type="Pfam" id="PF04234">
    <property type="entry name" value="CopC"/>
    <property type="match status" value="1"/>
</dbReference>
<protein>
    <recommendedName>
        <fullName evidence="8">CopC domain-containing protein</fullName>
    </recommendedName>
</protein>
<dbReference type="Gene3D" id="2.60.40.1220">
    <property type="match status" value="1"/>
</dbReference>
<dbReference type="GO" id="GO:0006825">
    <property type="term" value="P:copper ion transport"/>
    <property type="evidence" value="ECO:0007669"/>
    <property type="project" value="InterPro"/>
</dbReference>
<feature type="signal peptide" evidence="7">
    <location>
        <begin position="1"/>
        <end position="22"/>
    </location>
</feature>
<evidence type="ECO:0000256" key="5">
    <source>
        <dbReference type="SAM" id="MobiDB-lite"/>
    </source>
</evidence>
<keyword evidence="6" id="KW-0812">Transmembrane</keyword>
<dbReference type="GO" id="GO:0005507">
    <property type="term" value="F:copper ion binding"/>
    <property type="evidence" value="ECO:0007669"/>
    <property type="project" value="InterPro"/>
</dbReference>
<dbReference type="InterPro" id="IPR014755">
    <property type="entry name" value="Cu-Rt/internalin_Ig-like"/>
</dbReference>
<feature type="chain" id="PRO_5005641944" description="CopC domain-containing protein" evidence="7">
    <location>
        <begin position="23"/>
        <end position="176"/>
    </location>
</feature>
<evidence type="ECO:0000256" key="3">
    <source>
        <dbReference type="ARBA" id="ARBA00022729"/>
    </source>
</evidence>
<keyword evidence="4" id="KW-0186">Copper</keyword>
<evidence type="ECO:0000256" key="7">
    <source>
        <dbReference type="SAM" id="SignalP"/>
    </source>
</evidence>
<dbReference type="GO" id="GO:0030313">
    <property type="term" value="C:cell envelope"/>
    <property type="evidence" value="ECO:0007669"/>
    <property type="project" value="UniProtKB-SubCell"/>
</dbReference>
<dbReference type="PANTHER" id="PTHR34820">
    <property type="entry name" value="INNER MEMBRANE PROTEIN YEBZ"/>
    <property type="match status" value="1"/>
</dbReference>
<comment type="subcellular location">
    <subcellularLocation>
        <location evidence="1">Cell envelope</location>
    </subcellularLocation>
</comment>
<dbReference type="GO" id="GO:0042597">
    <property type="term" value="C:periplasmic space"/>
    <property type="evidence" value="ECO:0007669"/>
    <property type="project" value="InterPro"/>
</dbReference>
<name>A0A0M2SYR8_9BACI</name>
<evidence type="ECO:0000256" key="1">
    <source>
        <dbReference type="ARBA" id="ARBA00004196"/>
    </source>
</evidence>
<organism evidence="9 10">
    <name type="scientific">Mesobacillus campisalis</name>
    <dbReference type="NCBI Taxonomy" id="1408103"/>
    <lineage>
        <taxon>Bacteria</taxon>
        <taxon>Bacillati</taxon>
        <taxon>Bacillota</taxon>
        <taxon>Bacilli</taxon>
        <taxon>Bacillales</taxon>
        <taxon>Bacillaceae</taxon>
        <taxon>Mesobacillus</taxon>
    </lineage>
</organism>
<feature type="transmembrane region" description="Helical" evidence="6">
    <location>
        <begin position="153"/>
        <end position="172"/>
    </location>
</feature>
<dbReference type="PANTHER" id="PTHR34820:SF4">
    <property type="entry name" value="INNER MEMBRANE PROTEIN YEBZ"/>
    <property type="match status" value="1"/>
</dbReference>
<feature type="region of interest" description="Disordered" evidence="5">
    <location>
        <begin position="124"/>
        <end position="147"/>
    </location>
</feature>
<dbReference type="Proteomes" id="UP000034166">
    <property type="component" value="Unassembled WGS sequence"/>
</dbReference>
<evidence type="ECO:0000256" key="4">
    <source>
        <dbReference type="ARBA" id="ARBA00023008"/>
    </source>
</evidence>
<dbReference type="InterPro" id="IPR007348">
    <property type="entry name" value="CopC_dom"/>
</dbReference>
<accession>A0A0M2SYR8</accession>
<dbReference type="GO" id="GO:0046688">
    <property type="term" value="P:response to copper ion"/>
    <property type="evidence" value="ECO:0007669"/>
    <property type="project" value="InterPro"/>
</dbReference>
<keyword evidence="6" id="KW-1133">Transmembrane helix</keyword>
<dbReference type="PATRIC" id="fig|1408103.3.peg.2229"/>
<proteinExistence type="predicted"/>
<evidence type="ECO:0000259" key="8">
    <source>
        <dbReference type="Pfam" id="PF04234"/>
    </source>
</evidence>
<evidence type="ECO:0000313" key="9">
    <source>
        <dbReference type="EMBL" id="KKK38122.1"/>
    </source>
</evidence>
<feature type="domain" description="CopC" evidence="8">
    <location>
        <begin position="23"/>
        <end position="115"/>
    </location>
</feature>
<dbReference type="AlphaFoldDB" id="A0A0M2SYR8"/>
<dbReference type="RefSeq" id="WP_046523598.1">
    <property type="nucleotide sequence ID" value="NZ_LAYY01000009.1"/>
</dbReference>
<evidence type="ECO:0000256" key="2">
    <source>
        <dbReference type="ARBA" id="ARBA00022723"/>
    </source>
</evidence>
<keyword evidence="2" id="KW-0479">Metal-binding</keyword>
<evidence type="ECO:0000313" key="10">
    <source>
        <dbReference type="Proteomes" id="UP000034166"/>
    </source>
</evidence>
<evidence type="ECO:0000256" key="6">
    <source>
        <dbReference type="SAM" id="Phobius"/>
    </source>
</evidence>
<dbReference type="InterPro" id="IPR032694">
    <property type="entry name" value="CopC/D"/>
</dbReference>
<gene>
    <name evidence="9" type="ORF">WQ57_09895</name>
</gene>
<dbReference type="InterPro" id="IPR014756">
    <property type="entry name" value="Ig_E-set"/>
</dbReference>
<keyword evidence="3 7" id="KW-0732">Signal</keyword>
<sequence length="176" mass="19509">MRKMVVVLLALLVWGLAAPAKAHTGLETSLPTEGETVTQPIREVVLTFNTEIEALSTMQLFQVDDTEMPLHNLTINGNVMKADIEDDLKNGSYVIHWKIVGKDGHPIEGKINFQVQNEEELVGLETEEAAETPENKEEAPSVVDEEEENSNSFFPILIIGLAIVLAASFLIMRKKK</sequence>
<keyword evidence="6" id="KW-0472">Membrane</keyword>
<dbReference type="SUPFAM" id="SSF81296">
    <property type="entry name" value="E set domains"/>
    <property type="match status" value="1"/>
</dbReference>
<comment type="caution">
    <text evidence="9">The sequence shown here is derived from an EMBL/GenBank/DDBJ whole genome shotgun (WGS) entry which is preliminary data.</text>
</comment>
<dbReference type="EMBL" id="LAYY01000009">
    <property type="protein sequence ID" value="KKK38122.1"/>
    <property type="molecule type" value="Genomic_DNA"/>
</dbReference>
<dbReference type="GO" id="GO:0005886">
    <property type="term" value="C:plasma membrane"/>
    <property type="evidence" value="ECO:0007669"/>
    <property type="project" value="TreeGrafter"/>
</dbReference>